<gene>
    <name evidence="2" type="ORF">PHMEG_00027421</name>
</gene>
<feature type="region of interest" description="Disordered" evidence="1">
    <location>
        <begin position="72"/>
        <end position="151"/>
    </location>
</feature>
<feature type="compositionally biased region" description="Acidic residues" evidence="1">
    <location>
        <begin position="91"/>
        <end position="102"/>
    </location>
</feature>
<keyword evidence="3" id="KW-1185">Reference proteome</keyword>
<evidence type="ECO:0000313" key="2">
    <source>
        <dbReference type="EMBL" id="OWZ01232.1"/>
    </source>
</evidence>
<proteinExistence type="predicted"/>
<organism evidence="2 3">
    <name type="scientific">Phytophthora megakarya</name>
    <dbReference type="NCBI Taxonomy" id="4795"/>
    <lineage>
        <taxon>Eukaryota</taxon>
        <taxon>Sar</taxon>
        <taxon>Stramenopiles</taxon>
        <taxon>Oomycota</taxon>
        <taxon>Peronosporomycetes</taxon>
        <taxon>Peronosporales</taxon>
        <taxon>Peronosporaceae</taxon>
        <taxon>Phytophthora</taxon>
    </lineage>
</organism>
<protein>
    <submittedName>
        <fullName evidence="2">Uncharacterized protein</fullName>
    </submittedName>
</protein>
<evidence type="ECO:0000313" key="3">
    <source>
        <dbReference type="Proteomes" id="UP000198211"/>
    </source>
</evidence>
<dbReference type="OrthoDB" id="88877at2759"/>
<dbReference type="Proteomes" id="UP000198211">
    <property type="component" value="Unassembled WGS sequence"/>
</dbReference>
<evidence type="ECO:0000256" key="1">
    <source>
        <dbReference type="SAM" id="MobiDB-lite"/>
    </source>
</evidence>
<name>A0A225V7E6_9STRA</name>
<comment type="caution">
    <text evidence="2">The sequence shown here is derived from an EMBL/GenBank/DDBJ whole genome shotgun (WGS) entry which is preliminary data.</text>
</comment>
<reference evidence="3" key="1">
    <citation type="submission" date="2017-03" db="EMBL/GenBank/DDBJ databases">
        <title>Phytopthora megakarya and P. palmivora, two closely related causual agents of cacao black pod achieved similar genome size and gene model numbers by different mechanisms.</title>
        <authorList>
            <person name="Ali S."/>
            <person name="Shao J."/>
            <person name="Larry D.J."/>
            <person name="Kronmiller B."/>
            <person name="Shen D."/>
            <person name="Strem M.D."/>
            <person name="Melnick R.L."/>
            <person name="Guiltinan M.J."/>
            <person name="Tyler B.M."/>
            <person name="Meinhardt L.W."/>
            <person name="Bailey B.A."/>
        </authorList>
    </citation>
    <scope>NUCLEOTIDE SEQUENCE [LARGE SCALE GENOMIC DNA]</scope>
    <source>
        <strain evidence="3">zdho120</strain>
    </source>
</reference>
<accession>A0A225V7E6</accession>
<feature type="compositionally biased region" description="Polar residues" evidence="1">
    <location>
        <begin position="119"/>
        <end position="137"/>
    </location>
</feature>
<dbReference type="EMBL" id="NBNE01006996">
    <property type="protein sequence ID" value="OWZ01232.1"/>
    <property type="molecule type" value="Genomic_DNA"/>
</dbReference>
<sequence>MTHNLFPPSSLPDMLASMMFWKRLDESFWTKYVPEKYYLCAELCLGSLHSEGVRPGYWPDLVDADVRVAQEVMDDVSSEHDDVQHDANYNPDDDVDNQDDDDVHGGESVPSAPKRRRTSISSHSDASATQRPATTGTPPKCMSYDSLLRQS</sequence>
<dbReference type="AlphaFoldDB" id="A0A225V7E6"/>